<sequence>MLFSMTGFGEAALENDRIRAGFRIKSLNNKGLDLNLKLPFDFMYLEGELRAILKKRLFRGRVDVFCELEIRDPDALPPTPLNRSRLNQLLQLVAQMQSEFSIEGTLDINTLARMQDLTVTQRTGFRLPPDLEDVIRNTLNEAVEKLERSRKREGENLVGFFRDSLKHIRNEVTELERITETRSEELREQILKRLNNLLEDTSLDDVRLGQEVVYYADRLDITEEITRLYAHLDTTHRLIEADKRPLGKELEFLLQEQMREVTTIGNKAKHKEIADRVVRLKTAYEKVREQVLNIE</sequence>
<keyword evidence="4" id="KW-0378">Hydrolase</keyword>
<dbReference type="GO" id="GO:0016787">
    <property type="term" value="F:hydrolase activity"/>
    <property type="evidence" value="ECO:0007669"/>
    <property type="project" value="UniProtKB-KW"/>
</dbReference>
<evidence type="ECO:0000259" key="7">
    <source>
        <dbReference type="Pfam" id="PF08340"/>
    </source>
</evidence>
<protein>
    <submittedName>
        <fullName evidence="8">YicC family protein</fullName>
    </submittedName>
</protein>
<organism evidence="8 9">
    <name type="scientific">Sulfidibacter corallicola</name>
    <dbReference type="NCBI Taxonomy" id="2818388"/>
    <lineage>
        <taxon>Bacteria</taxon>
        <taxon>Pseudomonadati</taxon>
        <taxon>Acidobacteriota</taxon>
        <taxon>Holophagae</taxon>
        <taxon>Acanthopleuribacterales</taxon>
        <taxon>Acanthopleuribacteraceae</taxon>
        <taxon>Sulfidibacter</taxon>
    </lineage>
</organism>
<dbReference type="AlphaFoldDB" id="A0A8A4TVT4"/>
<evidence type="ECO:0000256" key="5">
    <source>
        <dbReference type="ARBA" id="ARBA00035648"/>
    </source>
</evidence>
<comment type="similarity">
    <text evidence="5">Belongs to the YicC/YloC family.</text>
</comment>
<evidence type="ECO:0000313" key="8">
    <source>
        <dbReference type="EMBL" id="QTD54049.1"/>
    </source>
</evidence>
<feature type="domain" description="Endoribonuclease YicC-like N-terminal" evidence="6">
    <location>
        <begin position="4"/>
        <end position="157"/>
    </location>
</feature>
<dbReference type="KEGG" id="scor:J3U87_16510"/>
<evidence type="ECO:0000256" key="1">
    <source>
        <dbReference type="ARBA" id="ARBA00001968"/>
    </source>
</evidence>
<dbReference type="InterPro" id="IPR013527">
    <property type="entry name" value="YicC-like_N"/>
</dbReference>
<dbReference type="RefSeq" id="WP_237384149.1">
    <property type="nucleotide sequence ID" value="NZ_CP071793.1"/>
</dbReference>
<keyword evidence="2" id="KW-0540">Nuclease</keyword>
<dbReference type="GO" id="GO:0004521">
    <property type="term" value="F:RNA endonuclease activity"/>
    <property type="evidence" value="ECO:0007669"/>
    <property type="project" value="InterPro"/>
</dbReference>
<evidence type="ECO:0000259" key="6">
    <source>
        <dbReference type="Pfam" id="PF03755"/>
    </source>
</evidence>
<dbReference type="EMBL" id="CP071793">
    <property type="protein sequence ID" value="QTD54049.1"/>
    <property type="molecule type" value="Genomic_DNA"/>
</dbReference>
<keyword evidence="9" id="KW-1185">Reference proteome</keyword>
<dbReference type="PANTHER" id="PTHR30636:SF3">
    <property type="entry name" value="UPF0701 PROTEIN YICC"/>
    <property type="match status" value="1"/>
</dbReference>
<dbReference type="NCBIfam" id="TIGR00255">
    <property type="entry name" value="YicC/YloC family endoribonuclease"/>
    <property type="match status" value="1"/>
</dbReference>
<dbReference type="Proteomes" id="UP000663929">
    <property type="component" value="Chromosome"/>
</dbReference>
<gene>
    <name evidence="8" type="ORF">J3U87_16510</name>
</gene>
<dbReference type="Pfam" id="PF08340">
    <property type="entry name" value="YicC-like_C"/>
    <property type="match status" value="1"/>
</dbReference>
<dbReference type="Pfam" id="PF03755">
    <property type="entry name" value="YicC-like_N"/>
    <property type="match status" value="1"/>
</dbReference>
<reference evidence="8" key="1">
    <citation type="submission" date="2021-03" db="EMBL/GenBank/DDBJ databases">
        <title>Acanthopleuribacteraceae sp. M133.</title>
        <authorList>
            <person name="Wang G."/>
        </authorList>
    </citation>
    <scope>NUCLEOTIDE SEQUENCE</scope>
    <source>
        <strain evidence="8">M133</strain>
    </source>
</reference>
<evidence type="ECO:0000256" key="3">
    <source>
        <dbReference type="ARBA" id="ARBA00022759"/>
    </source>
</evidence>
<dbReference type="PANTHER" id="PTHR30636">
    <property type="entry name" value="UPF0701 PROTEIN YICC"/>
    <property type="match status" value="1"/>
</dbReference>
<comment type="cofactor">
    <cofactor evidence="1">
        <name>a divalent metal cation</name>
        <dbReference type="ChEBI" id="CHEBI:60240"/>
    </cofactor>
</comment>
<dbReference type="InterPro" id="IPR013551">
    <property type="entry name" value="YicC-like_C"/>
</dbReference>
<evidence type="ECO:0000256" key="4">
    <source>
        <dbReference type="ARBA" id="ARBA00022801"/>
    </source>
</evidence>
<name>A0A8A4TVT4_SULCO</name>
<evidence type="ECO:0000256" key="2">
    <source>
        <dbReference type="ARBA" id="ARBA00022722"/>
    </source>
</evidence>
<dbReference type="InterPro" id="IPR005229">
    <property type="entry name" value="YicC/YloC-like"/>
</dbReference>
<evidence type="ECO:0000313" key="9">
    <source>
        <dbReference type="Proteomes" id="UP000663929"/>
    </source>
</evidence>
<keyword evidence="3" id="KW-0255">Endonuclease</keyword>
<feature type="domain" description="Endoribonuclease YicC-like C-terminal" evidence="7">
    <location>
        <begin position="178"/>
        <end position="295"/>
    </location>
</feature>
<accession>A0A8A4TVT4</accession>
<proteinExistence type="inferred from homology"/>